<sequence length="85" mass="9748">MCRIKYGKAISNNEDVRNLITGIILRQRKEYYKDNIVNVVWGYLDGSSVAISRNELNHLVDNSLDVFGRNNEVICKNGRYKTVGI</sequence>
<gene>
    <name evidence="1" type="ORF">DW753_10815</name>
</gene>
<name>A0A414IS25_9FIRM</name>
<protein>
    <submittedName>
        <fullName evidence="1">Uncharacterized protein</fullName>
    </submittedName>
</protein>
<reference evidence="1 2" key="1">
    <citation type="submission" date="2018-08" db="EMBL/GenBank/DDBJ databases">
        <title>A genome reference for cultivated species of the human gut microbiota.</title>
        <authorList>
            <person name="Zou Y."/>
            <person name="Xue W."/>
            <person name="Luo G."/>
        </authorList>
    </citation>
    <scope>NUCLEOTIDE SEQUENCE [LARGE SCALE GENOMIC DNA]</scope>
    <source>
        <strain evidence="1 2">AM29-10</strain>
    </source>
</reference>
<dbReference type="Proteomes" id="UP000285290">
    <property type="component" value="Unassembled WGS sequence"/>
</dbReference>
<dbReference type="EMBL" id="QSKC01000014">
    <property type="protein sequence ID" value="RHE31272.1"/>
    <property type="molecule type" value="Genomic_DNA"/>
</dbReference>
<dbReference type="RefSeq" id="WP_117997773.1">
    <property type="nucleotide sequence ID" value="NZ_QRWI01000014.1"/>
</dbReference>
<accession>A0A414IS25</accession>
<comment type="caution">
    <text evidence="1">The sequence shown here is derived from an EMBL/GenBank/DDBJ whole genome shotgun (WGS) entry which is preliminary data.</text>
</comment>
<evidence type="ECO:0000313" key="1">
    <source>
        <dbReference type="EMBL" id="RHE31272.1"/>
    </source>
</evidence>
<evidence type="ECO:0000313" key="2">
    <source>
        <dbReference type="Proteomes" id="UP000285290"/>
    </source>
</evidence>
<organism evidence="1 2">
    <name type="scientific">Agathobacter rectalis</name>
    <dbReference type="NCBI Taxonomy" id="39491"/>
    <lineage>
        <taxon>Bacteria</taxon>
        <taxon>Bacillati</taxon>
        <taxon>Bacillota</taxon>
        <taxon>Clostridia</taxon>
        <taxon>Lachnospirales</taxon>
        <taxon>Lachnospiraceae</taxon>
        <taxon>Agathobacter</taxon>
    </lineage>
</organism>
<proteinExistence type="predicted"/>
<dbReference type="AlphaFoldDB" id="A0A414IS25"/>